<gene>
    <name evidence="1" type="ORF">PLOB_00038245</name>
</gene>
<name>A0ABN8P8A7_9CNID</name>
<accession>A0ABN8P8A7</accession>
<organism evidence="1 2">
    <name type="scientific">Porites lobata</name>
    <dbReference type="NCBI Taxonomy" id="104759"/>
    <lineage>
        <taxon>Eukaryota</taxon>
        <taxon>Metazoa</taxon>
        <taxon>Cnidaria</taxon>
        <taxon>Anthozoa</taxon>
        <taxon>Hexacorallia</taxon>
        <taxon>Scleractinia</taxon>
        <taxon>Fungiina</taxon>
        <taxon>Poritidae</taxon>
        <taxon>Porites</taxon>
    </lineage>
</organism>
<comment type="caution">
    <text evidence="1">The sequence shown here is derived from an EMBL/GenBank/DDBJ whole genome shotgun (WGS) entry which is preliminary data.</text>
</comment>
<protein>
    <submittedName>
        <fullName evidence="1">Uncharacterized protein</fullName>
    </submittedName>
</protein>
<evidence type="ECO:0000313" key="2">
    <source>
        <dbReference type="Proteomes" id="UP001159405"/>
    </source>
</evidence>
<sequence>MELRNLSNRNTLTISNITTVCVTPANLMISWVQPFFHEFHEMAVAYENKGFVLSAEHAEHINERHVDREKAPRANKFYGKFNLTATLGLLTRKTWEERDDFVIIESVSRRVTASILCTYLRWGRILVPIRGHMRVERFPFHCFVSISTKTLFIMPRSVAKTPLTIRLTSGRGRTASIKTTKRSIQELSTVRAFFIHALRCFQSILHPNVFIMPRSFARTQLKISVTSGRGRPAEVKITTLSRKLRPLQELSAISAFTQARLDIDFLQTSEINLLHHSSRSRRLCVDDTHKKRKGRPKKRIRNDPSQEIMDINFLQTSEINL</sequence>
<keyword evidence="2" id="KW-1185">Reference proteome</keyword>
<dbReference type="Proteomes" id="UP001159405">
    <property type="component" value="Unassembled WGS sequence"/>
</dbReference>
<reference evidence="1 2" key="1">
    <citation type="submission" date="2022-05" db="EMBL/GenBank/DDBJ databases">
        <authorList>
            <consortium name="Genoscope - CEA"/>
            <person name="William W."/>
        </authorList>
    </citation>
    <scope>NUCLEOTIDE SEQUENCE [LARGE SCALE GENOMIC DNA]</scope>
</reference>
<evidence type="ECO:0000313" key="1">
    <source>
        <dbReference type="EMBL" id="CAH3136056.1"/>
    </source>
</evidence>
<dbReference type="EMBL" id="CALNXK010000057">
    <property type="protein sequence ID" value="CAH3136056.1"/>
    <property type="molecule type" value="Genomic_DNA"/>
</dbReference>
<proteinExistence type="predicted"/>